<dbReference type="PANTHER" id="PTHR11955">
    <property type="entry name" value="FATTY ACID BINDING PROTEIN"/>
    <property type="match status" value="1"/>
</dbReference>
<evidence type="ECO:0000259" key="7">
    <source>
        <dbReference type="Pfam" id="PF00061"/>
    </source>
</evidence>
<dbReference type="InterPro" id="IPR000566">
    <property type="entry name" value="Lipocln_cytosolic_FA-bd_dom"/>
</dbReference>
<comment type="similarity">
    <text evidence="2">Belongs to the calycin superfamily. Fatty-acid binding protein (FABP) family.</text>
</comment>
<dbReference type="InterPro" id="IPR031259">
    <property type="entry name" value="ILBP"/>
</dbReference>
<dbReference type="PRINTS" id="PR00178">
    <property type="entry name" value="FATTYACIDBP"/>
</dbReference>
<evidence type="ECO:0000256" key="1">
    <source>
        <dbReference type="ARBA" id="ARBA00003699"/>
    </source>
</evidence>
<evidence type="ECO:0000256" key="6">
    <source>
        <dbReference type="ARBA" id="ARBA00030108"/>
    </source>
</evidence>
<dbReference type="InParanoid" id="A0A7N8WKN6"/>
<proteinExistence type="inferred from homology"/>
<evidence type="ECO:0000256" key="5">
    <source>
        <dbReference type="ARBA" id="ARBA00023072"/>
    </source>
</evidence>
<dbReference type="GeneTree" id="ENSGT00940000155104"/>
<evidence type="ECO:0000256" key="3">
    <source>
        <dbReference type="ARBA" id="ARBA00013592"/>
    </source>
</evidence>
<dbReference type="Pfam" id="PF00061">
    <property type="entry name" value="Lipocalin"/>
    <property type="match status" value="1"/>
</dbReference>
<evidence type="ECO:0000313" key="9">
    <source>
        <dbReference type="Proteomes" id="UP000261640"/>
    </source>
</evidence>
<keyword evidence="4" id="KW-0845">Vitamin A</keyword>
<evidence type="ECO:0000256" key="4">
    <source>
        <dbReference type="ARBA" id="ARBA00022893"/>
    </source>
</evidence>
<protein>
    <recommendedName>
        <fullName evidence="3">Cellular retinoic acid-binding protein 1</fullName>
    </recommendedName>
    <alternativeName>
        <fullName evidence="6">Cellular retinoic acid-binding protein I</fullName>
    </alternativeName>
</protein>
<dbReference type="InterPro" id="IPR000463">
    <property type="entry name" value="Fatty_acid-bd"/>
</dbReference>
<dbReference type="Proteomes" id="UP000261640">
    <property type="component" value="Unplaced"/>
</dbReference>
<keyword evidence="5" id="KW-0683">Retinol-binding</keyword>
<dbReference type="AlphaFoldDB" id="A0A7N8WKN6"/>
<organism evidence="8 9">
    <name type="scientific">Mastacembelus armatus</name>
    <name type="common">zig-zag eel</name>
    <dbReference type="NCBI Taxonomy" id="205130"/>
    <lineage>
        <taxon>Eukaryota</taxon>
        <taxon>Metazoa</taxon>
        <taxon>Chordata</taxon>
        <taxon>Craniata</taxon>
        <taxon>Vertebrata</taxon>
        <taxon>Euteleostomi</taxon>
        <taxon>Actinopterygii</taxon>
        <taxon>Neopterygii</taxon>
        <taxon>Teleostei</taxon>
        <taxon>Neoteleostei</taxon>
        <taxon>Acanthomorphata</taxon>
        <taxon>Anabantaria</taxon>
        <taxon>Synbranchiformes</taxon>
        <taxon>Mastacembelidae</taxon>
        <taxon>Mastacembelus</taxon>
    </lineage>
</organism>
<accession>A0A7N8WKN6</accession>
<dbReference type="InterPro" id="IPR012674">
    <property type="entry name" value="Calycin"/>
</dbReference>
<dbReference type="Ensembl" id="ENSMAMT00000053908.1">
    <property type="protein sequence ID" value="ENSMAMP00000037214.1"/>
    <property type="gene ID" value="ENSMAMG00000026283.1"/>
</dbReference>
<keyword evidence="9" id="KW-1185">Reference proteome</keyword>
<reference evidence="8" key="1">
    <citation type="submission" date="2025-08" db="UniProtKB">
        <authorList>
            <consortium name="Ensembl"/>
        </authorList>
    </citation>
    <scope>IDENTIFICATION</scope>
</reference>
<dbReference type="Gene3D" id="2.40.128.20">
    <property type="match status" value="1"/>
</dbReference>
<reference evidence="8" key="2">
    <citation type="submission" date="2025-09" db="UniProtKB">
        <authorList>
            <consortium name="Ensembl"/>
        </authorList>
    </citation>
    <scope>IDENTIFICATION</scope>
</reference>
<dbReference type="SUPFAM" id="SSF50814">
    <property type="entry name" value="Lipocalins"/>
    <property type="match status" value="1"/>
</dbReference>
<dbReference type="GO" id="GO:0016918">
    <property type="term" value="F:retinal binding"/>
    <property type="evidence" value="ECO:0007669"/>
    <property type="project" value="UniProtKB-KW"/>
</dbReference>
<dbReference type="FunFam" id="2.40.128.20:FF:000001">
    <property type="entry name" value="Fatty acid-binding protein, adipocyte"/>
    <property type="match status" value="1"/>
</dbReference>
<dbReference type="GO" id="GO:0019841">
    <property type="term" value="F:retinol binding"/>
    <property type="evidence" value="ECO:0007669"/>
    <property type="project" value="UniProtKB-KW"/>
</dbReference>
<name>A0A7N8WKN6_9TELE</name>
<evidence type="ECO:0000256" key="2">
    <source>
        <dbReference type="ARBA" id="ARBA00008390"/>
    </source>
</evidence>
<sequence>MYKCLAMLTNGVLFLNDLTGREFLVTQGVRWVLRTRLHERKFLLKVSREVKKVWCRLISGFTETNERMLSEADLHSMMTSRTAGINPASSVAAQPVVQTTSSQSSLILLLPRSHTLTQSLTQSLTASPPFTTADMAEAFVGTWNLKESDKFDEYMKELGVGFATRKIGNMTKPTTIIALDGDKVTVKTQSSLKTTELTFKLGEEFDETTADDRKVKSIVTIDGGKMVHIQKWEDKETSLVREVNGNNLTLTLTLGEVVCTRRYEKAE</sequence>
<evidence type="ECO:0000313" key="8">
    <source>
        <dbReference type="Ensembl" id="ENSMAMP00000037214.1"/>
    </source>
</evidence>
<feature type="domain" description="Lipocalin/cytosolic fatty-acid binding" evidence="7">
    <location>
        <begin position="140"/>
        <end position="265"/>
    </location>
</feature>
<comment type="function">
    <text evidence="1">Cytosolic CRABPs may regulate the access of retinoic acid to the nuclear retinoic acid receptors.</text>
</comment>